<feature type="domain" description="Tn3 transposase DDE" evidence="6">
    <location>
        <begin position="602"/>
        <end position="1000"/>
    </location>
</feature>
<dbReference type="Pfam" id="PF01526">
    <property type="entry name" value="DDE_Tnp_Tn3"/>
    <property type="match status" value="1"/>
</dbReference>
<organism evidence="8 9">
    <name type="scientific">Streptomyces sirii</name>
    <dbReference type="NCBI Taxonomy" id="3127701"/>
    <lineage>
        <taxon>Bacteria</taxon>
        <taxon>Bacillati</taxon>
        <taxon>Actinomycetota</taxon>
        <taxon>Actinomycetes</taxon>
        <taxon>Kitasatosporales</taxon>
        <taxon>Streptomycetaceae</taxon>
        <taxon>Streptomyces</taxon>
    </lineage>
</organism>
<dbReference type="InterPro" id="IPR025296">
    <property type="entry name" value="DUF4158"/>
</dbReference>
<dbReference type="NCBIfam" id="NF033527">
    <property type="entry name" value="transpos_Tn3"/>
    <property type="match status" value="1"/>
</dbReference>
<evidence type="ECO:0000256" key="3">
    <source>
        <dbReference type="ARBA" id="ARBA00023125"/>
    </source>
</evidence>
<evidence type="ECO:0000256" key="2">
    <source>
        <dbReference type="ARBA" id="ARBA00022578"/>
    </source>
</evidence>
<evidence type="ECO:0000313" key="8">
    <source>
        <dbReference type="EMBL" id="WXK80080.1"/>
    </source>
</evidence>
<keyword evidence="3" id="KW-0238">DNA-binding</keyword>
<dbReference type="EMBL" id="CP147982">
    <property type="protein sequence ID" value="WXK80080.1"/>
    <property type="molecule type" value="Genomic_DNA"/>
</dbReference>
<gene>
    <name evidence="8" type="ORF">WAB15_31035</name>
</gene>
<keyword evidence="4" id="KW-0233">DNA recombination</keyword>
<dbReference type="Proteomes" id="UP001626628">
    <property type="component" value="Chromosome"/>
</dbReference>
<accession>A0ABZ2QVR0</accession>
<keyword evidence="2" id="KW-0815">Transposition</keyword>
<feature type="domain" description="DUF4158" evidence="7">
    <location>
        <begin position="12"/>
        <end position="172"/>
    </location>
</feature>
<dbReference type="RefSeq" id="WP_407288239.1">
    <property type="nucleotide sequence ID" value="NZ_CP147982.1"/>
</dbReference>
<evidence type="ECO:0000259" key="7">
    <source>
        <dbReference type="Pfam" id="PF13700"/>
    </source>
</evidence>
<evidence type="ECO:0000256" key="1">
    <source>
        <dbReference type="ARBA" id="ARBA00009402"/>
    </source>
</evidence>
<sequence>MSTSPSFPLGRDYPSIPEGDLPDGLLALFDLTEAEAELILNKRGPQNRLGFAVQLACLRSLGRLPKPQEIASLPRPVVEHLATQLDISGGVAVLSAYGAHDGLTRRHAQEIRSVCGWKPYSKGQAALKSMVVSRATYTEEGVKALLRRAIDWLREQRIELPGERTLTDLVRSVRAEADQGMWQALLAPYADRLFELDRLTAVPDDERKSPLAEMQRGPGKPAWTNLARAFARNNEIQSLGLPPVDTRAFSPRRLSHLARFAADQEAQRTKRRAATVAAVGRLTETAADDAVDMLVHLIANDLIGRARRKTEKERSAIFPDLAHAAAVMREVGKDLLDARHEQVDTATGEIIPPAADTLTVREFLDQLEDLPAFEAAVTVAGELAPATGSDSEEARRAKMIKRIDLLKTYLPHIVGGLTYRSGTQEARHVLDALWSLTDLIDRPAISRAEADERLLTGSWKELALHAPHLAPDTVDTAAYAFCVVERFYSRLLRREIFVQGASKWGNPEAGLPSSAEWAALRVSVAKSLGLPLDVVAHLKRLGQELHTKTYAIAERLPKDRQVEVGDGGRLVLSTAPLSPDPRLRKVTAELAGWLPKGDLPQLILEVLTWTKGTEVFTTPGGATPRQRDFDITLSAALVALGCNVGVEAVAGNFPALEQRHITYVIDNFLRPDCLEALNHRLLARQSQLSVAASWNGGHMASVEGQRMVAPPTAIKARLSAHGTAHVTHLTLLSEQAMGLTDKVVAGSVHTCLHVLDVLNDRRTSALKATSTQNQNRQQKPQKIVAEAGPHQEIIFGLLALSGYTYTATAADVTDMTLARMDTTSSEDYGPLQHATRNKIDSALIERNWDDMLRLVGAVHLGRVRSADAIRMVVRNGSLTPLGKALAHYGKIHKTAHILDLIDNPDYRRQIETQSLRHAQRHELAAKIYHGTEDRIHRYQTGMEEQLSALGLIVNMVVLFNTAYIDLFLQKKASHLRPIPDEVVRSLSPFLYRHIHMKGRYAFEMPELSDSSMRAVGDLDDGPDDVTGDSTDAS</sequence>
<evidence type="ECO:0000259" key="6">
    <source>
        <dbReference type="Pfam" id="PF01526"/>
    </source>
</evidence>
<evidence type="ECO:0000313" key="9">
    <source>
        <dbReference type="Proteomes" id="UP001626628"/>
    </source>
</evidence>
<proteinExistence type="inferred from homology"/>
<reference evidence="8 9" key="1">
    <citation type="submission" date="2024-03" db="EMBL/GenBank/DDBJ databases">
        <title>The complete genome of Streptomyces sirii sp.nov.</title>
        <authorList>
            <person name="Zakalyukina Y.V."/>
            <person name="Belik A.R."/>
            <person name="Biryukov M.V."/>
            <person name="Baturina O.A."/>
            <person name="Kabilov M.R."/>
        </authorList>
    </citation>
    <scope>NUCLEOTIDE SEQUENCE [LARGE SCALE GENOMIC DNA]</scope>
    <source>
        <strain evidence="8 9">BP-8</strain>
    </source>
</reference>
<comment type="similarity">
    <text evidence="1">Belongs to the transposase 7 family.</text>
</comment>
<feature type="region of interest" description="Disordered" evidence="5">
    <location>
        <begin position="1012"/>
        <end position="1033"/>
    </location>
</feature>
<feature type="compositionally biased region" description="Acidic residues" evidence="5">
    <location>
        <begin position="1017"/>
        <end position="1026"/>
    </location>
</feature>
<keyword evidence="9" id="KW-1185">Reference proteome</keyword>
<name>A0ABZ2QVR0_9ACTN</name>
<evidence type="ECO:0000256" key="5">
    <source>
        <dbReference type="SAM" id="MobiDB-lite"/>
    </source>
</evidence>
<evidence type="ECO:0000256" key="4">
    <source>
        <dbReference type="ARBA" id="ARBA00023172"/>
    </source>
</evidence>
<dbReference type="InterPro" id="IPR002513">
    <property type="entry name" value="Tn3_Tnp_DDE_dom"/>
</dbReference>
<protein>
    <submittedName>
        <fullName evidence="8">Tn3 family transposase</fullName>
    </submittedName>
</protein>
<dbReference type="InterPro" id="IPR047653">
    <property type="entry name" value="Tn3-like_transpos"/>
</dbReference>
<dbReference type="Pfam" id="PF13700">
    <property type="entry name" value="DUF4158"/>
    <property type="match status" value="1"/>
</dbReference>